<organism evidence="2 3">
    <name type="scientific">Sipha flava</name>
    <name type="common">yellow sugarcane aphid</name>
    <dbReference type="NCBI Taxonomy" id="143950"/>
    <lineage>
        <taxon>Eukaryota</taxon>
        <taxon>Metazoa</taxon>
        <taxon>Ecdysozoa</taxon>
        <taxon>Arthropoda</taxon>
        <taxon>Hexapoda</taxon>
        <taxon>Insecta</taxon>
        <taxon>Pterygota</taxon>
        <taxon>Neoptera</taxon>
        <taxon>Paraneoptera</taxon>
        <taxon>Hemiptera</taxon>
        <taxon>Sternorrhyncha</taxon>
        <taxon>Aphidomorpha</taxon>
        <taxon>Aphidoidea</taxon>
        <taxon>Aphididae</taxon>
        <taxon>Sipha</taxon>
    </lineage>
</organism>
<evidence type="ECO:0000313" key="3">
    <source>
        <dbReference type="RefSeq" id="XP_025408958.1"/>
    </source>
</evidence>
<dbReference type="InterPro" id="IPR025398">
    <property type="entry name" value="DUF4371"/>
</dbReference>
<keyword evidence="2" id="KW-1185">Reference proteome</keyword>
<name>A0A8B8FDZ1_9HEMI</name>
<dbReference type="Proteomes" id="UP000694846">
    <property type="component" value="Unplaced"/>
</dbReference>
<dbReference type="OrthoDB" id="6630012at2759"/>
<dbReference type="SUPFAM" id="SSF53098">
    <property type="entry name" value="Ribonuclease H-like"/>
    <property type="match status" value="1"/>
</dbReference>
<evidence type="ECO:0000259" key="1">
    <source>
        <dbReference type="Pfam" id="PF14291"/>
    </source>
</evidence>
<dbReference type="GeneID" id="112682542"/>
<accession>A0A8B8FDZ1</accession>
<dbReference type="InterPro" id="IPR012337">
    <property type="entry name" value="RNaseH-like_sf"/>
</dbReference>
<reference evidence="3" key="1">
    <citation type="submission" date="2025-08" db="UniProtKB">
        <authorList>
            <consortium name="RefSeq"/>
        </authorList>
    </citation>
    <scope>IDENTIFICATION</scope>
    <source>
        <tissue evidence="3">Whole body</tissue>
    </source>
</reference>
<feature type="domain" description="DUF4371" evidence="1">
    <location>
        <begin position="14"/>
        <end position="220"/>
    </location>
</feature>
<gene>
    <name evidence="3" type="primary">LOC112682542</name>
</gene>
<evidence type="ECO:0000313" key="2">
    <source>
        <dbReference type="Proteomes" id="UP000694846"/>
    </source>
</evidence>
<dbReference type="RefSeq" id="XP_025408958.1">
    <property type="nucleotide sequence ID" value="XM_025553173.1"/>
</dbReference>
<protein>
    <submittedName>
        <fullName evidence="3">Zinc finger MYM-type protein 1-like</fullName>
    </submittedName>
</protein>
<dbReference type="AlphaFoldDB" id="A0A8B8FDZ1"/>
<dbReference type="PANTHER" id="PTHR45749:SF33">
    <property type="entry name" value="ZINC FINGER MYM-TYPE PROTEIN 1"/>
    <property type="match status" value="1"/>
</dbReference>
<dbReference type="Pfam" id="PF14291">
    <property type="entry name" value="DUF4371"/>
    <property type="match status" value="1"/>
</dbReference>
<sequence length="519" mass="59489">MWKNLQQSLLGFGVDSQLQKQILSETEKWKAILKRLLDVTLFLAYRGLPFQGSSTKIGNVNNGNFLGILELLGRYDEITRGHLAYVKEYQNKGESMKGRTHYLSWMSQNEFISHCGDKILKHILEERTESIYYSIIADATPDVSHQEQNVLSLRYVFRNKETKQLEIQERFIEFLNFNEKTGESIATMLLAALDRHKIPLPDCRAQAYDNGSNMSGKIKGVQARILEKNNIAFYSPCSAHSLNLVDVNAVKINSRVKTFFGCLQSLFVSFSSSPAKRNILSEEVGVSLGSQSETRWSSRVSAIRPIVKHLPGILKSLNRVLTEINMPDKMYSEIMALKKYFSSFECIAMASFWFKVLSSINERNIIIQSRGISLEVEIDLIKDLINELNNIIDEWPTILNEASLVANNLNIIPNFPEEERRAKKRKVFHDEVQSETIIQPNKAIVAQDSFKRDVIFNSIDVIITDLTHRFEAHKNLCNLFSPILCYMKLSCEELEVNLKKMIEIYPNDLSSNMLDELFH</sequence>
<proteinExistence type="predicted"/>
<dbReference type="PANTHER" id="PTHR45749">
    <property type="match status" value="1"/>
</dbReference>